<dbReference type="Pfam" id="PF00550">
    <property type="entry name" value="PP-binding"/>
    <property type="match status" value="1"/>
</dbReference>
<evidence type="ECO:0000313" key="12">
    <source>
        <dbReference type="Proteomes" id="UP000824024"/>
    </source>
</evidence>
<dbReference type="PROSITE" id="PS50075">
    <property type="entry name" value="CARRIER"/>
    <property type="match status" value="1"/>
</dbReference>
<reference evidence="11" key="2">
    <citation type="submission" date="2021-04" db="EMBL/GenBank/DDBJ databases">
        <authorList>
            <person name="Gilroy R."/>
        </authorList>
    </citation>
    <scope>NUCLEOTIDE SEQUENCE</scope>
    <source>
        <strain evidence="11">CHK192-9172</strain>
    </source>
</reference>
<feature type="modified residue" description="O-(pantetheine 4'-phosphoryl)serine" evidence="7">
    <location>
        <position position="35"/>
    </location>
</feature>
<proteinExistence type="inferred from homology"/>
<reference evidence="11" key="1">
    <citation type="journal article" date="2021" name="PeerJ">
        <title>Extensive microbial diversity within the chicken gut microbiome revealed by metagenomics and culture.</title>
        <authorList>
            <person name="Gilroy R."/>
            <person name="Ravi A."/>
            <person name="Getino M."/>
            <person name="Pursley I."/>
            <person name="Horton D.L."/>
            <person name="Alikhan N.F."/>
            <person name="Baker D."/>
            <person name="Gharbi K."/>
            <person name="Hall N."/>
            <person name="Watson M."/>
            <person name="Adriaenssens E.M."/>
            <person name="Foster-Nyarko E."/>
            <person name="Jarju S."/>
            <person name="Secka A."/>
            <person name="Antonio M."/>
            <person name="Oren A."/>
            <person name="Chaudhuri R.R."/>
            <person name="La Ragione R."/>
            <person name="Hildebrand F."/>
            <person name="Pallen M.J."/>
        </authorList>
    </citation>
    <scope>NUCLEOTIDE SEQUENCE</scope>
    <source>
        <strain evidence="11">CHK192-9172</strain>
    </source>
</reference>
<dbReference type="PANTHER" id="PTHR20863">
    <property type="entry name" value="ACYL CARRIER PROTEIN"/>
    <property type="match status" value="1"/>
</dbReference>
<organism evidence="11 12">
    <name type="scientific">Candidatus Eubacterium avistercoris</name>
    <dbReference type="NCBI Taxonomy" id="2838567"/>
    <lineage>
        <taxon>Bacteria</taxon>
        <taxon>Bacillati</taxon>
        <taxon>Bacillota</taxon>
        <taxon>Clostridia</taxon>
        <taxon>Eubacteriales</taxon>
        <taxon>Eubacteriaceae</taxon>
        <taxon>Eubacterium</taxon>
    </lineage>
</organism>
<evidence type="ECO:0000256" key="8">
    <source>
        <dbReference type="NCBIfam" id="TIGR00517"/>
    </source>
</evidence>
<evidence type="ECO:0000256" key="9">
    <source>
        <dbReference type="RuleBase" id="RU003545"/>
    </source>
</evidence>
<evidence type="ECO:0000256" key="5">
    <source>
        <dbReference type="ARBA" id="ARBA00023098"/>
    </source>
</evidence>
<comment type="similarity">
    <text evidence="7">Belongs to the acyl carrier protein (ACP) family.</text>
</comment>
<keyword evidence="7" id="KW-0963">Cytoplasm</keyword>
<dbReference type="NCBIfam" id="TIGR00517">
    <property type="entry name" value="acyl_carrier"/>
    <property type="match status" value="1"/>
</dbReference>
<dbReference type="NCBIfam" id="NF002148">
    <property type="entry name" value="PRK00982.1-2"/>
    <property type="match status" value="1"/>
</dbReference>
<comment type="PTM">
    <text evidence="7">4'-phosphopantetheine is transferred from CoA to a specific serine of apo-ACP by AcpS. This modification is essential for activity because fatty acids are bound in thioester linkage to the sulfhydryl of the prosthetic group.</text>
</comment>
<keyword evidence="1 7" id="KW-0596">Phosphopantetheine</keyword>
<keyword evidence="5 7" id="KW-0443">Lipid metabolism</keyword>
<gene>
    <name evidence="7 11" type="primary">acpP</name>
    <name evidence="11" type="ORF">IAA08_11935</name>
</gene>
<dbReference type="GO" id="GO:0009245">
    <property type="term" value="P:lipid A biosynthetic process"/>
    <property type="evidence" value="ECO:0007669"/>
    <property type="project" value="TreeGrafter"/>
</dbReference>
<dbReference type="InterPro" id="IPR036736">
    <property type="entry name" value="ACP-like_sf"/>
</dbReference>
<dbReference type="InterPro" id="IPR009081">
    <property type="entry name" value="PP-bd_ACP"/>
</dbReference>
<comment type="subcellular location">
    <subcellularLocation>
        <location evidence="7">Cytoplasm</location>
    </subcellularLocation>
</comment>
<evidence type="ECO:0000256" key="2">
    <source>
        <dbReference type="ARBA" id="ARBA00022516"/>
    </source>
</evidence>
<dbReference type="Gene3D" id="1.10.1200.10">
    <property type="entry name" value="ACP-like"/>
    <property type="match status" value="1"/>
</dbReference>
<dbReference type="SUPFAM" id="SSF47336">
    <property type="entry name" value="ACP-like"/>
    <property type="match status" value="1"/>
</dbReference>
<accession>A0A9D2D4Z5</accession>
<protein>
    <recommendedName>
        <fullName evidence="7 8">Acyl carrier protein</fullName>
        <shortName evidence="7">ACP</shortName>
    </recommendedName>
</protein>
<comment type="PTM">
    <text evidence="9">4'-phosphopantetheine is transferred from CoA to a specific serine of apo-ACP by acpS.</text>
</comment>
<evidence type="ECO:0000256" key="1">
    <source>
        <dbReference type="ARBA" id="ARBA00022450"/>
    </source>
</evidence>
<dbReference type="EMBL" id="DXCH01000320">
    <property type="protein sequence ID" value="HIZ08629.1"/>
    <property type="molecule type" value="Genomic_DNA"/>
</dbReference>
<evidence type="ECO:0000313" key="11">
    <source>
        <dbReference type="EMBL" id="HIZ08629.1"/>
    </source>
</evidence>
<comment type="pathway">
    <text evidence="7 9">Lipid metabolism; fatty acid biosynthesis.</text>
</comment>
<keyword evidence="6 7" id="KW-0275">Fatty acid biosynthesis</keyword>
<dbReference type="AlphaFoldDB" id="A0A9D2D4Z5"/>
<dbReference type="InterPro" id="IPR003231">
    <property type="entry name" value="ACP"/>
</dbReference>
<dbReference type="Proteomes" id="UP000824024">
    <property type="component" value="Unassembled WGS sequence"/>
</dbReference>
<dbReference type="PANTHER" id="PTHR20863:SF76">
    <property type="entry name" value="CARRIER DOMAIN-CONTAINING PROTEIN"/>
    <property type="match status" value="1"/>
</dbReference>
<dbReference type="GO" id="GO:0000035">
    <property type="term" value="F:acyl binding"/>
    <property type="evidence" value="ECO:0007669"/>
    <property type="project" value="TreeGrafter"/>
</dbReference>
<dbReference type="GO" id="GO:0005829">
    <property type="term" value="C:cytosol"/>
    <property type="evidence" value="ECO:0007669"/>
    <property type="project" value="TreeGrafter"/>
</dbReference>
<dbReference type="GO" id="GO:0000036">
    <property type="term" value="F:acyl carrier activity"/>
    <property type="evidence" value="ECO:0007669"/>
    <property type="project" value="UniProtKB-UniRule"/>
</dbReference>
<comment type="caution">
    <text evidence="11">The sequence shown here is derived from an EMBL/GenBank/DDBJ whole genome shotgun (WGS) entry which is preliminary data.</text>
</comment>
<evidence type="ECO:0000256" key="6">
    <source>
        <dbReference type="ARBA" id="ARBA00023160"/>
    </source>
</evidence>
<keyword evidence="4 7" id="KW-0276">Fatty acid metabolism</keyword>
<sequence>MEFEKLQDIISQVLGVGAEEITPEASFTDDLGADSLEIFQIIMGIEDEFGIEIPSHEAETVVTVSDAFERIKEAV</sequence>
<name>A0A9D2D4Z5_9FIRM</name>
<evidence type="ECO:0000256" key="3">
    <source>
        <dbReference type="ARBA" id="ARBA00022553"/>
    </source>
</evidence>
<dbReference type="GO" id="GO:0016020">
    <property type="term" value="C:membrane"/>
    <property type="evidence" value="ECO:0007669"/>
    <property type="project" value="GOC"/>
</dbReference>
<evidence type="ECO:0000256" key="7">
    <source>
        <dbReference type="HAMAP-Rule" id="MF_01217"/>
    </source>
</evidence>
<dbReference type="NCBIfam" id="NF002150">
    <property type="entry name" value="PRK00982.1-4"/>
    <property type="match status" value="1"/>
</dbReference>
<comment type="function">
    <text evidence="7 9">Carrier of the growing fatty acid chain in fatty acid biosynthesis.</text>
</comment>
<dbReference type="HAMAP" id="MF_01217">
    <property type="entry name" value="Acyl_carrier"/>
    <property type="match status" value="1"/>
</dbReference>
<evidence type="ECO:0000259" key="10">
    <source>
        <dbReference type="PROSITE" id="PS50075"/>
    </source>
</evidence>
<keyword evidence="3 7" id="KW-0597">Phosphoprotein</keyword>
<feature type="domain" description="Carrier" evidence="10">
    <location>
        <begin position="1"/>
        <end position="75"/>
    </location>
</feature>
<keyword evidence="2 7" id="KW-0444">Lipid biosynthesis</keyword>
<evidence type="ECO:0000256" key="4">
    <source>
        <dbReference type="ARBA" id="ARBA00022832"/>
    </source>
</evidence>